<proteinExistence type="predicted"/>
<gene>
    <name evidence="1" type="ORF">METZ01_LOCUS74652</name>
</gene>
<sequence length="184" mass="20914">MTKFSEKENTLETRKKDEFWWIHPNLRGKAALNPGDLPGIPYDSYVWVDSSGDSEPEDDSKQRALPPGEGNYAELAKVLYKLNSYRPGPVKGWYIVVCIEPDHAWAVGQMMADSFNPIRVFSDLVFKTEKEARIKAEELRIQKKGDIEIVAGPLIKKMAADGIESERIFKSKLAGFSRKKKKPR</sequence>
<dbReference type="AlphaFoldDB" id="A0A381U2E4"/>
<dbReference type="EMBL" id="UINC01005512">
    <property type="protein sequence ID" value="SVA21798.1"/>
    <property type="molecule type" value="Genomic_DNA"/>
</dbReference>
<evidence type="ECO:0000313" key="1">
    <source>
        <dbReference type="EMBL" id="SVA21798.1"/>
    </source>
</evidence>
<organism evidence="1">
    <name type="scientific">marine metagenome</name>
    <dbReference type="NCBI Taxonomy" id="408172"/>
    <lineage>
        <taxon>unclassified sequences</taxon>
        <taxon>metagenomes</taxon>
        <taxon>ecological metagenomes</taxon>
    </lineage>
</organism>
<accession>A0A381U2E4</accession>
<name>A0A381U2E4_9ZZZZ</name>
<reference evidence="1" key="1">
    <citation type="submission" date="2018-05" db="EMBL/GenBank/DDBJ databases">
        <authorList>
            <person name="Lanie J.A."/>
            <person name="Ng W.-L."/>
            <person name="Kazmierczak K.M."/>
            <person name="Andrzejewski T.M."/>
            <person name="Davidsen T.M."/>
            <person name="Wayne K.J."/>
            <person name="Tettelin H."/>
            <person name="Glass J.I."/>
            <person name="Rusch D."/>
            <person name="Podicherti R."/>
            <person name="Tsui H.-C.T."/>
            <person name="Winkler M.E."/>
        </authorList>
    </citation>
    <scope>NUCLEOTIDE SEQUENCE</scope>
</reference>
<protein>
    <submittedName>
        <fullName evidence="1">Uncharacterized protein</fullName>
    </submittedName>
</protein>